<name>A0ABX8VAV7_9FLAO</name>
<organism evidence="2 3">
    <name type="scientific">Flavobacterium litorale</name>
    <dbReference type="NCBI Taxonomy" id="2856519"/>
    <lineage>
        <taxon>Bacteria</taxon>
        <taxon>Pseudomonadati</taxon>
        <taxon>Bacteroidota</taxon>
        <taxon>Flavobacteriia</taxon>
        <taxon>Flavobacteriales</taxon>
        <taxon>Flavobacteriaceae</taxon>
        <taxon>Flavobacterium</taxon>
    </lineage>
</organism>
<proteinExistence type="predicted"/>
<dbReference type="Proteomes" id="UP000825381">
    <property type="component" value="Chromosome"/>
</dbReference>
<gene>
    <name evidence="2" type="ORF">K1I41_11655</name>
</gene>
<evidence type="ECO:0008006" key="4">
    <source>
        <dbReference type="Google" id="ProtNLM"/>
    </source>
</evidence>
<keyword evidence="3" id="KW-1185">Reference proteome</keyword>
<dbReference type="Gene3D" id="3.10.20.310">
    <property type="entry name" value="membrane protein fhac"/>
    <property type="match status" value="1"/>
</dbReference>
<accession>A0ABX8VAV7</accession>
<protein>
    <recommendedName>
        <fullName evidence="4">Outer membrane protein/protective antigen OMA87</fullName>
    </recommendedName>
</protein>
<feature type="chain" id="PRO_5045502417" description="Outer membrane protein/protective antigen OMA87" evidence="1">
    <location>
        <begin position="22"/>
        <end position="619"/>
    </location>
</feature>
<dbReference type="RefSeq" id="WP_220640510.1">
    <property type="nucleotide sequence ID" value="NZ_CP080429.1"/>
</dbReference>
<evidence type="ECO:0000256" key="1">
    <source>
        <dbReference type="SAM" id="SignalP"/>
    </source>
</evidence>
<dbReference type="EMBL" id="CP080429">
    <property type="protein sequence ID" value="QYJ68166.1"/>
    <property type="molecule type" value="Genomic_DNA"/>
</dbReference>
<reference evidence="2 3" key="1">
    <citation type="submission" date="2021-07" db="EMBL/GenBank/DDBJ databases">
        <title>Flavobacterium WSW3-B6 sp.nov, isolated from seaweed.</title>
        <authorList>
            <person name="Muhammad N."/>
            <person name="Ho H."/>
            <person name="Lee Y.-J."/>
            <person name="Nguyen T."/>
            <person name="Ho J."/>
            <person name="Kim S.-G."/>
        </authorList>
    </citation>
    <scope>NUCLEOTIDE SEQUENCE [LARGE SCALE GENOMIC DNA]</scope>
    <source>
        <strain evidence="2 3">WSW3-B6</strain>
    </source>
</reference>
<evidence type="ECO:0000313" key="3">
    <source>
        <dbReference type="Proteomes" id="UP000825381"/>
    </source>
</evidence>
<evidence type="ECO:0000313" key="2">
    <source>
        <dbReference type="EMBL" id="QYJ68166.1"/>
    </source>
</evidence>
<feature type="signal peptide" evidence="1">
    <location>
        <begin position="1"/>
        <end position="21"/>
    </location>
</feature>
<keyword evidence="1" id="KW-0732">Signal</keyword>
<sequence length="619" mass="71736">MHSRIKLLLILLFLANAPVVAQNKDTKNDTVKKQQQQQAMYKDIEQYSKKSKFTKLLHKLLFKSPSRRKTKTTSHNSQEEIHQLYREGEGKIIRNIKIVTLDPFGYSVSDTTRKPKKWIERTGNHAHIKTKQFAVKNRLLFKKHQRLDSLLLQESERLLRADRFVRRVVIKPVPIANSKDSVDVCVRVLDSWSLTPNGSISSSSTNIEITERNFMGWGHEFENRVDTDFNTGQTAYLARYQVANIKNTYIDSEINYAVLEDESSLKSIGFQRIFFSPVTRWAGGVYVAEELVRDSLPDAQGKWEIQNQKSVTQDYWAGYAHGIPNKDDTAERTTNFVTTLGFLQKDFEESPAIAYDSINYYSNERMYLASIGVTSRKFTQDKFLFNYDIIEDIPIGRAYSSTFGLQEKNNQQRLYLSGRYAYGHYYNFGFFSANAQIGSFFYKGRSAQTVFRLDMLYFSNVKQLGNWRFRNFIKPVLVIGSKRQQIITDQININEQNGIQGFNNRTLVGTKKFLLTMQTQSYSPWNLWGFRINPFVNFTMGMIGDKFNKLYQSKAYTKFGVGLLIYNDYLVFNSFQISMAFYPTIPGEGNNLLKTNTFKNDDITLPNFRISKPTIVPYE</sequence>